<name>A0AAN7SEI0_MYCAM</name>
<keyword evidence="2" id="KW-1185">Reference proteome</keyword>
<evidence type="ECO:0000313" key="1">
    <source>
        <dbReference type="EMBL" id="KAK4826921.1"/>
    </source>
</evidence>
<dbReference type="AlphaFoldDB" id="A0AAN7SEI0"/>
<organism evidence="1 2">
    <name type="scientific">Mycteria americana</name>
    <name type="common">Wood stork</name>
    <dbReference type="NCBI Taxonomy" id="33587"/>
    <lineage>
        <taxon>Eukaryota</taxon>
        <taxon>Metazoa</taxon>
        <taxon>Chordata</taxon>
        <taxon>Craniata</taxon>
        <taxon>Vertebrata</taxon>
        <taxon>Euteleostomi</taxon>
        <taxon>Archelosauria</taxon>
        <taxon>Archosauria</taxon>
        <taxon>Dinosauria</taxon>
        <taxon>Saurischia</taxon>
        <taxon>Theropoda</taxon>
        <taxon>Coelurosauria</taxon>
        <taxon>Aves</taxon>
        <taxon>Neognathae</taxon>
        <taxon>Neoaves</taxon>
        <taxon>Aequornithes</taxon>
        <taxon>Ciconiiformes</taxon>
        <taxon>Ciconiidae</taxon>
        <taxon>Mycteria</taxon>
    </lineage>
</organism>
<gene>
    <name evidence="1" type="ORF">QYF61_012749</name>
</gene>
<proteinExistence type="predicted"/>
<dbReference type="Proteomes" id="UP001333110">
    <property type="component" value="Unassembled WGS sequence"/>
</dbReference>
<protein>
    <submittedName>
        <fullName evidence="1">Uncharacterized protein</fullName>
    </submittedName>
</protein>
<evidence type="ECO:0000313" key="2">
    <source>
        <dbReference type="Proteomes" id="UP001333110"/>
    </source>
</evidence>
<comment type="caution">
    <text evidence="1">The sequence shown here is derived from an EMBL/GenBank/DDBJ whole genome shotgun (WGS) entry which is preliminary data.</text>
</comment>
<accession>A0AAN7SEI0</accession>
<dbReference type="EMBL" id="JAUNZN010000002">
    <property type="protein sequence ID" value="KAK4826921.1"/>
    <property type="molecule type" value="Genomic_DNA"/>
</dbReference>
<sequence length="165" mass="19254">MALTLSEFKEHPDDALSHMPTLFNIFINDLDDESRVHAILQPHQELLIHLIACAAVERHLGKLQKRAKRNLMKFKGKCKEKHCQQVEGGDPSPLHSTDEAHLECRVQCWTPQYNRDMDMLERVQQRTTKMIKGLEHLSYEEKLQELGLFSLEKRKHRGILTYIST</sequence>
<reference evidence="1 2" key="1">
    <citation type="journal article" date="2023" name="J. Hered.">
        <title>Chromosome-level genome of the wood stork (Mycteria americana) provides insight into avian chromosome evolution.</title>
        <authorList>
            <person name="Flamio R. Jr."/>
            <person name="Ramstad K.M."/>
        </authorList>
    </citation>
    <scope>NUCLEOTIDE SEQUENCE [LARGE SCALE GENOMIC DNA]</scope>
    <source>
        <strain evidence="1">JAX WOST 10</strain>
    </source>
</reference>